<feature type="compositionally biased region" description="Polar residues" evidence="2">
    <location>
        <begin position="402"/>
        <end position="414"/>
    </location>
</feature>
<evidence type="ECO:0000256" key="2">
    <source>
        <dbReference type="SAM" id="MobiDB-lite"/>
    </source>
</evidence>
<dbReference type="eggNOG" id="COG2720">
    <property type="taxonomic scope" value="Bacteria"/>
</dbReference>
<evidence type="ECO:0000259" key="4">
    <source>
        <dbReference type="SMART" id="SM01208"/>
    </source>
</evidence>
<dbReference type="STRING" id="997296.PB1_15869"/>
<protein>
    <recommendedName>
        <fullName evidence="4">G5 domain-containing protein</fullName>
    </recommendedName>
</protein>
<sequence>MRKPQAAKLFLVLIFCTAFLFSFSHFGAAAFDKFVSNKDVYEKNTRISEIDISGLSKAEALNLVMEKQKEWSENTTVTFHYKETATKMDLDYFLFDLKKSIDTVENGKANQLVVKVDEERLLAFIEEFTLQEIHTDTFDFDRFIQDLVIFASMLEAGEHSINIDEYLLAGEEKEVISETTIKADGNLEYLQKWTEQFPSIEIVPQSQFSILKTIKESNAESFPSEALSMIATAIYKTVLPTNFAITERHIGRELPSYIDAGYEAKINRNKNMDLVFTNPNSEKYLLEFKMINDLFYVSLKGTTFAYQYKVKTEDKQTFKPKTIIQYSAQLPFGKIITIDKRKEGILVKVFRETADKNGNRLKKELLSEDFYPPVPIVIRRSLIEKDSSINEKENNFADEKSGQSTETPAASNPETADKKKEPSIPENGSREEPSNQTDHETKQESDLWGKPNEMVK</sequence>
<dbReference type="PANTHER" id="PTHR35788">
    <property type="entry name" value="EXPORTED PROTEIN-RELATED"/>
    <property type="match status" value="1"/>
</dbReference>
<feature type="chain" id="PRO_5039001241" description="G5 domain-containing protein" evidence="3">
    <location>
        <begin position="28"/>
        <end position="456"/>
    </location>
</feature>
<evidence type="ECO:0000313" key="6">
    <source>
        <dbReference type="Proteomes" id="UP000010523"/>
    </source>
</evidence>
<name>I3DXS9_BACMT</name>
<dbReference type="OrthoDB" id="2691125at2"/>
<dbReference type="PATRIC" id="fig|997296.3.peg.3344"/>
<dbReference type="Pfam" id="PF04294">
    <property type="entry name" value="VanW"/>
    <property type="match status" value="1"/>
</dbReference>
<feature type="compositionally biased region" description="Basic and acidic residues" evidence="2">
    <location>
        <begin position="415"/>
        <end position="456"/>
    </location>
</feature>
<organism evidence="5 6">
    <name type="scientific">Bacillus methanolicus PB1</name>
    <dbReference type="NCBI Taxonomy" id="997296"/>
    <lineage>
        <taxon>Bacteria</taxon>
        <taxon>Bacillati</taxon>
        <taxon>Bacillota</taxon>
        <taxon>Bacilli</taxon>
        <taxon>Bacillales</taxon>
        <taxon>Bacillaceae</taxon>
        <taxon>Bacillus</taxon>
    </lineage>
</organism>
<dbReference type="SMART" id="SM01208">
    <property type="entry name" value="G5"/>
    <property type="match status" value="1"/>
</dbReference>
<dbReference type="PANTHER" id="PTHR35788:SF1">
    <property type="entry name" value="EXPORTED PROTEIN"/>
    <property type="match status" value="1"/>
</dbReference>
<dbReference type="InterPro" id="IPR007391">
    <property type="entry name" value="Vancomycin_resist_VanW"/>
</dbReference>
<dbReference type="EMBL" id="AFEU01000003">
    <property type="protein sequence ID" value="EIJ79050.1"/>
    <property type="molecule type" value="Genomic_DNA"/>
</dbReference>
<dbReference type="InterPro" id="IPR011098">
    <property type="entry name" value="G5_dom"/>
</dbReference>
<feature type="region of interest" description="Disordered" evidence="2">
    <location>
        <begin position="394"/>
        <end position="456"/>
    </location>
</feature>
<keyword evidence="6" id="KW-1185">Reference proteome</keyword>
<feature type="signal peptide" evidence="3">
    <location>
        <begin position="1"/>
        <end position="27"/>
    </location>
</feature>
<comment type="caution">
    <text evidence="5">The sequence shown here is derived from an EMBL/GenBank/DDBJ whole genome shotgun (WGS) entry which is preliminary data.</text>
</comment>
<evidence type="ECO:0000256" key="1">
    <source>
        <dbReference type="ARBA" id="ARBA00022729"/>
    </source>
</evidence>
<proteinExistence type="predicted"/>
<dbReference type="Proteomes" id="UP000010523">
    <property type="component" value="Unassembled WGS sequence"/>
</dbReference>
<reference evidence="5 6" key="1">
    <citation type="journal article" date="2012" name="Appl. Environ. Microbiol.">
        <title>Genome Sequence of Thermotolerant Bacillus methanolicus: Features and Regulation Related to Methylotrophy and Production of L-Lysine and L-Glutamate from Methanol.</title>
        <authorList>
            <person name="Heggeset T.M."/>
            <person name="Krog A."/>
            <person name="Balzer S."/>
            <person name="Wentzel A."/>
            <person name="Ellingsen T.E."/>
            <person name="Brautaset T."/>
        </authorList>
    </citation>
    <scope>NUCLEOTIDE SEQUENCE [LARGE SCALE GENOMIC DNA]</scope>
    <source>
        <strain evidence="5 6">PB1</strain>
    </source>
</reference>
<dbReference type="InterPro" id="IPR052913">
    <property type="entry name" value="Glycopeptide_resist_protein"/>
</dbReference>
<accession>I3DXS9</accession>
<keyword evidence="1 3" id="KW-0732">Signal</keyword>
<dbReference type="AlphaFoldDB" id="I3DXS9"/>
<dbReference type="RefSeq" id="WP_004438348.1">
    <property type="nucleotide sequence ID" value="NZ_AFEU01000003.1"/>
</dbReference>
<feature type="domain" description="G5" evidence="4">
    <location>
        <begin position="306"/>
        <end position="384"/>
    </location>
</feature>
<evidence type="ECO:0000256" key="3">
    <source>
        <dbReference type="SAM" id="SignalP"/>
    </source>
</evidence>
<evidence type="ECO:0000313" key="5">
    <source>
        <dbReference type="EMBL" id="EIJ79050.1"/>
    </source>
</evidence>
<gene>
    <name evidence="5" type="ORF">PB1_15869</name>
</gene>